<evidence type="ECO:0000256" key="1">
    <source>
        <dbReference type="ARBA" id="ARBA00001954"/>
    </source>
</evidence>
<protein>
    <submittedName>
        <fullName evidence="5">SyrP-like protein</fullName>
    </submittedName>
</protein>
<evidence type="ECO:0000259" key="4">
    <source>
        <dbReference type="Pfam" id="PF02668"/>
    </source>
</evidence>
<dbReference type="GO" id="GO:0017000">
    <property type="term" value="P:antibiotic biosynthetic process"/>
    <property type="evidence" value="ECO:0007669"/>
    <property type="project" value="UniProtKB-KW"/>
</dbReference>
<proteinExistence type="predicted"/>
<name>S5TL62_9BACT</name>
<sequence length="336" mass="36655">MNTSPLGAARRQPVATSAAGWVVHTGELSLPYVVRPTVEVELARWARDQVSTVDGWLHTHGAVLFRGFGIGLDGFAAVAAALAGPPLPYRERSTPRTQLADGVYTSTEYPADQSIPLHNENAYQRCFPARLVFGCVTPPAAGGATPLADCRRVLARIDPATVEAFRRRQVRYVRHFHEGMGLSWREAFGESDPQRVDEYCAAHDIAPHWRDGHLRTEQLRPAIARHPVTGEQTWFNHVNLFHPSALAEPVHAALVAQYGADRLPTDVSYGDGSAIDIGALARIRAAYAAETVAVPWQAGDVLLVDNVLVAHGRQSYEGPRRIVVSMGGMLCHEDTP</sequence>
<dbReference type="PANTHER" id="PTHR10696:SF56">
    <property type="entry name" value="TAUD_TFDA-LIKE DOMAIN-CONTAINING PROTEIN"/>
    <property type="match status" value="1"/>
</dbReference>
<comment type="cofactor">
    <cofactor evidence="1">
        <name>Fe(2+)</name>
        <dbReference type="ChEBI" id="CHEBI:29033"/>
    </cofactor>
</comment>
<evidence type="ECO:0000256" key="3">
    <source>
        <dbReference type="ARBA" id="ARBA00023194"/>
    </source>
</evidence>
<feature type="domain" description="TauD/TfdA-like" evidence="4">
    <location>
        <begin position="39"/>
        <end position="323"/>
    </location>
</feature>
<reference evidence="5" key="1">
    <citation type="journal article" date="2013" name="Proc. Natl. Acad. Sci. U.S.A.">
        <title>Mapping gene clusters within arrayed metagenomic libraries to expand the structural diversity of biomedically relevant natural products.</title>
        <authorList>
            <person name="Owen J.G."/>
            <person name="Reddy B.V."/>
            <person name="Ternei M.A."/>
            <person name="Charlop-Powers Z."/>
            <person name="Calle P.Y."/>
            <person name="Kim J.H."/>
            <person name="Brady S.F."/>
        </authorList>
    </citation>
    <scope>NUCLEOTIDE SEQUENCE</scope>
</reference>
<dbReference type="InterPro" id="IPR042098">
    <property type="entry name" value="TauD-like_sf"/>
</dbReference>
<dbReference type="PANTHER" id="PTHR10696">
    <property type="entry name" value="GAMMA-BUTYROBETAINE HYDROXYLASE-RELATED"/>
    <property type="match status" value="1"/>
</dbReference>
<dbReference type="InterPro" id="IPR003819">
    <property type="entry name" value="TauD/TfdA-like"/>
</dbReference>
<dbReference type="EMBL" id="KF264553">
    <property type="protein sequence ID" value="AGS49690.1"/>
    <property type="molecule type" value="Genomic_DNA"/>
</dbReference>
<keyword evidence="2" id="KW-0560">Oxidoreductase</keyword>
<keyword evidence="3" id="KW-0045">Antibiotic biosynthesis</keyword>
<dbReference type="AlphaFoldDB" id="S5TL62"/>
<dbReference type="Pfam" id="PF02668">
    <property type="entry name" value="TauD"/>
    <property type="match status" value="1"/>
</dbReference>
<organism evidence="5">
    <name type="scientific">uncultured bacterium esnapd14</name>
    <dbReference type="NCBI Taxonomy" id="1366594"/>
    <lineage>
        <taxon>Bacteria</taxon>
        <taxon>environmental samples</taxon>
    </lineage>
</organism>
<dbReference type="SUPFAM" id="SSF51197">
    <property type="entry name" value="Clavaminate synthase-like"/>
    <property type="match status" value="1"/>
</dbReference>
<dbReference type="Gene3D" id="3.60.130.10">
    <property type="entry name" value="Clavaminate synthase-like"/>
    <property type="match status" value="1"/>
</dbReference>
<evidence type="ECO:0000313" key="5">
    <source>
        <dbReference type="EMBL" id="AGS49690.1"/>
    </source>
</evidence>
<evidence type="ECO:0000256" key="2">
    <source>
        <dbReference type="ARBA" id="ARBA00023002"/>
    </source>
</evidence>
<accession>S5TL62</accession>
<dbReference type="GO" id="GO:0016491">
    <property type="term" value="F:oxidoreductase activity"/>
    <property type="evidence" value="ECO:0007669"/>
    <property type="project" value="UniProtKB-KW"/>
</dbReference>
<dbReference type="InterPro" id="IPR050411">
    <property type="entry name" value="AlphaKG_dependent_hydroxylases"/>
</dbReference>